<dbReference type="SMART" id="SM00382">
    <property type="entry name" value="AAA"/>
    <property type="match status" value="2"/>
</dbReference>
<dbReference type="Gene3D" id="1.20.1560.10">
    <property type="entry name" value="ABC transporter type 1, transmembrane domain"/>
    <property type="match status" value="2"/>
</dbReference>
<proteinExistence type="predicted"/>
<dbReference type="InterPro" id="IPR003439">
    <property type="entry name" value="ABC_transporter-like_ATP-bd"/>
</dbReference>
<protein>
    <submittedName>
        <fullName evidence="11">Putative multidrug resistance-associated protein lethal(2)03659-like Protein</fullName>
    </submittedName>
</protein>
<reference evidence="11 12" key="2">
    <citation type="journal article" date="2010" name="Nucleic Acids Res.">
        <title>BeetleBase in 2010: revisions to provide comprehensive genomic information for Tribolium castaneum.</title>
        <authorList>
            <person name="Kim H.S."/>
            <person name="Murphy T."/>
            <person name="Xia J."/>
            <person name="Caragea D."/>
            <person name="Park Y."/>
            <person name="Beeman R.W."/>
            <person name="Lorenzen M.D."/>
            <person name="Butcher S."/>
            <person name="Manak J.R."/>
            <person name="Brown S.J."/>
        </authorList>
    </citation>
    <scope>GENOME REANNOTATION</scope>
    <source>
        <strain evidence="11 12">Georgia GA2</strain>
    </source>
</reference>
<feature type="transmembrane region" description="Helical" evidence="8">
    <location>
        <begin position="335"/>
        <end position="358"/>
    </location>
</feature>
<dbReference type="InParanoid" id="D6WJV9"/>
<dbReference type="InterPro" id="IPR003593">
    <property type="entry name" value="AAA+_ATPase"/>
</dbReference>
<dbReference type="FunFam" id="3.40.50.300:FF:000163">
    <property type="entry name" value="Multidrug resistance-associated protein member 4"/>
    <property type="match status" value="1"/>
</dbReference>
<sequence length="1232" mass="140119">MEKYSESQLPSKLQPSENASFLSKLFFCWAPKFFYDGYTKHPTEEYYATVKSHSSCYLAGKLEKSWERASPSLWKALWKTFHFEFVALCLLFIISEFTFKISQPWLVAKLMEEIINSKNEYYLYGFLVILVNFLSVIVGHFYHLKVQHLGMKIRISCCSLIYQKALKISKQVESESKMGKIVNLLSNDVNRFDLAPMHLINLIVAPFETLFVIFSLYATVGTTAVSGIVFLAVFMPLQMYMGKLTTTYRLKSATNTDRRIKLMNEIITGIKVIKMFVWEKLFVDIIEKARRLEVRQIRKISNIRALNVSFMLFINRTGIFLSVMTYFLVRKQVDAKYVFVLSSFYAILRQTLTVYLPFAIQNFSETRVSVERIRLFLTCDEQIAVTYVASDKEQLVKRDITIQEFGNIEGTKVGIRLKNASVKWLLAENYSLNSVNFEVFGEFVIVSGPVGGGKSTLLYTILKELPLDQGELSVKGILSYMSQEPWLFSGTVQQNILFGSKFDKNKYNTIVQICQLEADLSTFPYGDHTLVGENGALLSGGQKTRINLARALYSDADIYLLDDPFASVDTIIGKKIFQDCILTYLRNKCVVLVTNQQGFFAAADRVYTLDKGILTNNVNIYKKEYTFEEQQSREHIISGEKITELKLEPKKGRQGNVTRQVYAKYAKSAGNCSSHCLLFFLFLASQIAASGADYFVAFWVNLSQSSTRNSFTDDICLQIYLALIIATITLSIARSITFFRLCIKASVKLHNCMFAKVIKAPITFFETNPSGEILNRFSKDIGMVDETIPSILMDTFQIAFIILGSVVLIIFLNPWMLIPTLVIFPLFYFFKIWFLKRSRNLKRLEASARTPIYTHVRETLKGLTVIRTYNAEITTKRQFSCYQDLHSSAFYTFMTCNRAFGFWLDLICMFYTIGVIASIMLMETQAGSVGLSITQSINLIGVLQWGIKQWSELENQMINVERVSEYTEISPEQSLTKNLGEIWPSEGQIKFQSVSMRYPQSGRLTLDNISFTVEPREKIGIIGRTGAGKSSLVSTLFRLYNFEGKILVDGVNTCEIPLDTLRSKISIIPQEPILFTGTLRENLDPFGEFPDAVLWNVLEQVKLKSVVANFSDGLSVQVLEGGSNFSVGQKQLICLGRAILRKNKILILDEATANIDFQTDRFIQETVQSEFKNCTVLTVAHRINTVMDSDKIMVLDDGKLVEFDSPSSLLRNSDGLFRQVVDECKESLSKAK</sequence>
<dbReference type="CDD" id="cd18579">
    <property type="entry name" value="ABC_6TM_ABCC_D1"/>
    <property type="match status" value="1"/>
</dbReference>
<dbReference type="eggNOG" id="KOG0054">
    <property type="taxonomic scope" value="Eukaryota"/>
</dbReference>
<dbReference type="HOGENOM" id="CLU_000604_27_1_1"/>
<comment type="subcellular location">
    <subcellularLocation>
        <location evidence="1">Membrane</location>
        <topology evidence="1">Multi-pass membrane protein</topology>
    </subcellularLocation>
</comment>
<dbReference type="GO" id="GO:0016887">
    <property type="term" value="F:ATP hydrolysis activity"/>
    <property type="evidence" value="ECO:0007669"/>
    <property type="project" value="InterPro"/>
</dbReference>
<feature type="transmembrane region" description="Helical" evidence="8">
    <location>
        <begin position="121"/>
        <end position="144"/>
    </location>
</feature>
<evidence type="ECO:0000256" key="3">
    <source>
        <dbReference type="ARBA" id="ARBA00022692"/>
    </source>
</evidence>
<dbReference type="GO" id="GO:0005886">
    <property type="term" value="C:plasma membrane"/>
    <property type="evidence" value="ECO:0000318"/>
    <property type="project" value="GO_Central"/>
</dbReference>
<keyword evidence="3 8" id="KW-0812">Transmembrane</keyword>
<feature type="domain" description="ABC transporter" evidence="9">
    <location>
        <begin position="989"/>
        <end position="1222"/>
    </location>
</feature>
<dbReference type="InterPro" id="IPR050173">
    <property type="entry name" value="ABC_transporter_C-like"/>
</dbReference>
<evidence type="ECO:0000256" key="5">
    <source>
        <dbReference type="ARBA" id="ARBA00022840"/>
    </source>
</evidence>
<organism evidence="11 12">
    <name type="scientific">Tribolium castaneum</name>
    <name type="common">Red flour beetle</name>
    <dbReference type="NCBI Taxonomy" id="7070"/>
    <lineage>
        <taxon>Eukaryota</taxon>
        <taxon>Metazoa</taxon>
        <taxon>Ecdysozoa</taxon>
        <taxon>Arthropoda</taxon>
        <taxon>Hexapoda</taxon>
        <taxon>Insecta</taxon>
        <taxon>Pterygota</taxon>
        <taxon>Neoptera</taxon>
        <taxon>Endopterygota</taxon>
        <taxon>Coleoptera</taxon>
        <taxon>Polyphaga</taxon>
        <taxon>Cucujiformia</taxon>
        <taxon>Tenebrionidae</taxon>
        <taxon>Tenebrionidae incertae sedis</taxon>
        <taxon>Tribolium</taxon>
    </lineage>
</organism>
<dbReference type="PROSITE" id="PS50893">
    <property type="entry name" value="ABC_TRANSPORTER_2"/>
    <property type="match status" value="2"/>
</dbReference>
<dbReference type="CDD" id="cd18580">
    <property type="entry name" value="ABC_6TM_ABCC_D2"/>
    <property type="match status" value="1"/>
</dbReference>
<dbReference type="KEGG" id="tca:662473"/>
<dbReference type="PROSITE" id="PS50929">
    <property type="entry name" value="ABC_TM1F"/>
    <property type="match status" value="2"/>
</dbReference>
<keyword evidence="2" id="KW-0813">Transport</keyword>
<evidence type="ECO:0000313" key="12">
    <source>
        <dbReference type="Proteomes" id="UP000007266"/>
    </source>
</evidence>
<dbReference type="InterPro" id="IPR036640">
    <property type="entry name" value="ABC1_TM_sf"/>
</dbReference>
<feature type="domain" description="ABC transporter" evidence="9">
    <location>
        <begin position="415"/>
        <end position="636"/>
    </location>
</feature>
<dbReference type="FunFam" id="1.20.1560.10:FF:000014">
    <property type="entry name" value="Multidrug resistance-associated protein member 4"/>
    <property type="match status" value="1"/>
</dbReference>
<evidence type="ECO:0000256" key="7">
    <source>
        <dbReference type="ARBA" id="ARBA00023136"/>
    </source>
</evidence>
<dbReference type="Pfam" id="PF00664">
    <property type="entry name" value="ABC_membrane"/>
    <property type="match status" value="2"/>
</dbReference>
<dbReference type="Pfam" id="PF00005">
    <property type="entry name" value="ABC_tran"/>
    <property type="match status" value="2"/>
</dbReference>
<keyword evidence="6 8" id="KW-1133">Transmembrane helix</keyword>
<keyword evidence="7 8" id="KW-0472">Membrane</keyword>
<dbReference type="GO" id="GO:0140359">
    <property type="term" value="F:ABC-type transporter activity"/>
    <property type="evidence" value="ECO:0000318"/>
    <property type="project" value="GO_Central"/>
</dbReference>
<keyword evidence="5" id="KW-0067">ATP-binding</keyword>
<dbReference type="CDD" id="cd03250">
    <property type="entry name" value="ABCC_MRP_domain1"/>
    <property type="match status" value="1"/>
</dbReference>
<dbReference type="PROSITE" id="PS00211">
    <property type="entry name" value="ABC_TRANSPORTER_1"/>
    <property type="match status" value="2"/>
</dbReference>
<keyword evidence="12" id="KW-1185">Reference proteome</keyword>
<evidence type="ECO:0000256" key="8">
    <source>
        <dbReference type="SAM" id="Phobius"/>
    </source>
</evidence>
<evidence type="ECO:0000256" key="4">
    <source>
        <dbReference type="ARBA" id="ARBA00022741"/>
    </source>
</evidence>
<feature type="domain" description="ABC transmembrane type-1" evidence="10">
    <location>
        <begin position="87"/>
        <end position="353"/>
    </location>
</feature>
<dbReference type="PANTHER" id="PTHR24223:SF448">
    <property type="entry name" value="FI20146P1-RELATED"/>
    <property type="match status" value="1"/>
</dbReference>
<dbReference type="PANTHER" id="PTHR24223">
    <property type="entry name" value="ATP-BINDING CASSETTE SUB-FAMILY C"/>
    <property type="match status" value="1"/>
</dbReference>
<evidence type="ECO:0000313" key="11">
    <source>
        <dbReference type="EMBL" id="EFA03658.1"/>
    </source>
</evidence>
<accession>D6WJV9</accession>
<feature type="transmembrane region" description="Helical" evidence="8">
    <location>
        <begin position="791"/>
        <end position="811"/>
    </location>
</feature>
<dbReference type="InterPro" id="IPR017871">
    <property type="entry name" value="ABC_transporter-like_CS"/>
</dbReference>
<dbReference type="SUPFAM" id="SSF90123">
    <property type="entry name" value="ABC transporter transmembrane region"/>
    <property type="match status" value="2"/>
</dbReference>
<evidence type="ECO:0000259" key="10">
    <source>
        <dbReference type="PROSITE" id="PS50929"/>
    </source>
</evidence>
<name>D6WJV9_TRICA</name>
<dbReference type="GO" id="GO:0005524">
    <property type="term" value="F:ATP binding"/>
    <property type="evidence" value="ECO:0007669"/>
    <property type="project" value="UniProtKB-KW"/>
</dbReference>
<feature type="transmembrane region" description="Helical" evidence="8">
    <location>
        <begin position="817"/>
        <end position="835"/>
    </location>
</feature>
<evidence type="ECO:0000256" key="1">
    <source>
        <dbReference type="ARBA" id="ARBA00004141"/>
    </source>
</evidence>
<feature type="transmembrane region" description="Helical" evidence="8">
    <location>
        <begin position="199"/>
        <end position="218"/>
    </location>
</feature>
<dbReference type="FunFam" id="3.40.50.300:FF:004661">
    <property type="entry name" value="Predicted protein"/>
    <property type="match status" value="1"/>
</dbReference>
<dbReference type="Gene3D" id="3.40.50.300">
    <property type="entry name" value="P-loop containing nucleotide triphosphate hydrolases"/>
    <property type="match status" value="2"/>
</dbReference>
<feature type="transmembrane region" description="Helical" evidence="8">
    <location>
        <begin position="81"/>
        <end position="101"/>
    </location>
</feature>
<dbReference type="SUPFAM" id="SSF52540">
    <property type="entry name" value="P-loop containing nucleoside triphosphate hydrolases"/>
    <property type="match status" value="2"/>
</dbReference>
<dbReference type="CDD" id="cd03244">
    <property type="entry name" value="ABCC_MRP_domain2"/>
    <property type="match status" value="1"/>
</dbReference>
<feature type="transmembrane region" description="Helical" evidence="8">
    <location>
        <begin position="719"/>
        <end position="743"/>
    </location>
</feature>
<evidence type="ECO:0000259" key="9">
    <source>
        <dbReference type="PROSITE" id="PS50893"/>
    </source>
</evidence>
<gene>
    <name evidence="11" type="primary">AUGUSTUS-3.0.2_13752</name>
    <name evidence="11" type="ORF">TcasGA2_TC013752</name>
</gene>
<feature type="domain" description="ABC transmembrane type-1" evidence="10">
    <location>
        <begin position="677"/>
        <end position="955"/>
    </location>
</feature>
<evidence type="ECO:0000256" key="6">
    <source>
        <dbReference type="ARBA" id="ARBA00022989"/>
    </source>
</evidence>
<dbReference type="AlphaFoldDB" id="D6WJV9"/>
<dbReference type="InterPro" id="IPR044726">
    <property type="entry name" value="ABCC_6TM_D2"/>
</dbReference>
<keyword evidence="4" id="KW-0547">Nucleotide-binding</keyword>
<feature type="transmembrane region" description="Helical" evidence="8">
    <location>
        <begin position="900"/>
        <end position="922"/>
    </location>
</feature>
<dbReference type="InterPro" id="IPR044746">
    <property type="entry name" value="ABCC_6TM_D1"/>
</dbReference>
<dbReference type="Proteomes" id="UP000007266">
    <property type="component" value="Linkage group 5"/>
</dbReference>
<dbReference type="GO" id="GO:0055085">
    <property type="term" value="P:transmembrane transport"/>
    <property type="evidence" value="ECO:0000318"/>
    <property type="project" value="GO_Central"/>
</dbReference>
<reference evidence="11 12" key="1">
    <citation type="journal article" date="2008" name="Nature">
        <title>The genome of the model beetle and pest Tribolium castaneum.</title>
        <authorList>
            <consortium name="Tribolium Genome Sequencing Consortium"/>
            <person name="Richards S."/>
            <person name="Gibbs R.A."/>
            <person name="Weinstock G.M."/>
            <person name="Brown S.J."/>
            <person name="Denell R."/>
            <person name="Beeman R.W."/>
            <person name="Gibbs R."/>
            <person name="Beeman R.W."/>
            <person name="Brown S.J."/>
            <person name="Bucher G."/>
            <person name="Friedrich M."/>
            <person name="Grimmelikhuijzen C.J."/>
            <person name="Klingler M."/>
            <person name="Lorenzen M."/>
            <person name="Richards S."/>
            <person name="Roth S."/>
            <person name="Schroder R."/>
            <person name="Tautz D."/>
            <person name="Zdobnov E.M."/>
            <person name="Muzny D."/>
            <person name="Gibbs R.A."/>
            <person name="Weinstock G.M."/>
            <person name="Attaway T."/>
            <person name="Bell S."/>
            <person name="Buhay C.J."/>
            <person name="Chandrabose M.N."/>
            <person name="Chavez D."/>
            <person name="Clerk-Blankenburg K.P."/>
            <person name="Cree A."/>
            <person name="Dao M."/>
            <person name="Davis C."/>
            <person name="Chacko J."/>
            <person name="Dinh H."/>
            <person name="Dugan-Rocha S."/>
            <person name="Fowler G."/>
            <person name="Garner T.T."/>
            <person name="Garnes J."/>
            <person name="Gnirke A."/>
            <person name="Hawes A."/>
            <person name="Hernandez J."/>
            <person name="Hines S."/>
            <person name="Holder M."/>
            <person name="Hume J."/>
            <person name="Jhangiani S.N."/>
            <person name="Joshi V."/>
            <person name="Khan Z.M."/>
            <person name="Jackson L."/>
            <person name="Kovar C."/>
            <person name="Kowis A."/>
            <person name="Lee S."/>
            <person name="Lewis L.R."/>
            <person name="Margolis J."/>
            <person name="Morgan M."/>
            <person name="Nazareth L.V."/>
            <person name="Nguyen N."/>
            <person name="Okwuonu G."/>
            <person name="Parker D."/>
            <person name="Richards S."/>
            <person name="Ruiz S.J."/>
            <person name="Santibanez J."/>
            <person name="Savard J."/>
            <person name="Scherer S.E."/>
            <person name="Schneider B."/>
            <person name="Sodergren E."/>
            <person name="Tautz D."/>
            <person name="Vattahil S."/>
            <person name="Villasana D."/>
            <person name="White C.S."/>
            <person name="Wright R."/>
            <person name="Park Y."/>
            <person name="Beeman R.W."/>
            <person name="Lord J."/>
            <person name="Oppert B."/>
            <person name="Lorenzen M."/>
            <person name="Brown S."/>
            <person name="Wang L."/>
            <person name="Savard J."/>
            <person name="Tautz D."/>
            <person name="Richards S."/>
            <person name="Weinstock G."/>
            <person name="Gibbs R.A."/>
            <person name="Liu Y."/>
            <person name="Worley K."/>
            <person name="Weinstock G."/>
            <person name="Elsik C.G."/>
            <person name="Reese J.T."/>
            <person name="Elhaik E."/>
            <person name="Landan G."/>
            <person name="Graur D."/>
            <person name="Arensburger P."/>
            <person name="Atkinson P."/>
            <person name="Beeman R.W."/>
            <person name="Beidler J."/>
            <person name="Brown S.J."/>
            <person name="Demuth J.P."/>
            <person name="Drury D.W."/>
            <person name="Du Y.Z."/>
            <person name="Fujiwara H."/>
            <person name="Lorenzen M."/>
            <person name="Maselli V."/>
            <person name="Osanai M."/>
            <person name="Park Y."/>
            <person name="Robertson H.M."/>
            <person name="Tu Z."/>
            <person name="Wang J.J."/>
            <person name="Wang S."/>
            <person name="Richards S."/>
            <person name="Song H."/>
            <person name="Zhang L."/>
            <person name="Sodergren E."/>
            <person name="Werner D."/>
            <person name="Stanke M."/>
            <person name="Morgenstern B."/>
            <person name="Solovyev V."/>
            <person name="Kosarev P."/>
            <person name="Brown G."/>
            <person name="Chen H.C."/>
            <person name="Ermolaeva O."/>
            <person name="Hlavina W."/>
            <person name="Kapustin Y."/>
            <person name="Kiryutin B."/>
            <person name="Kitts P."/>
            <person name="Maglott D."/>
            <person name="Pruitt K."/>
            <person name="Sapojnikov V."/>
            <person name="Souvorov A."/>
            <person name="Mackey A.J."/>
            <person name="Waterhouse R.M."/>
            <person name="Wyder S."/>
            <person name="Zdobnov E.M."/>
            <person name="Zdobnov E.M."/>
            <person name="Wyder S."/>
            <person name="Kriventseva E.V."/>
            <person name="Kadowaki T."/>
            <person name="Bork P."/>
            <person name="Aranda M."/>
            <person name="Bao R."/>
            <person name="Beermann A."/>
            <person name="Berns N."/>
            <person name="Bolognesi R."/>
            <person name="Bonneton F."/>
            <person name="Bopp D."/>
            <person name="Brown S.J."/>
            <person name="Bucher G."/>
            <person name="Butts T."/>
            <person name="Chaumot A."/>
            <person name="Denell R.E."/>
            <person name="Ferrier D.E."/>
            <person name="Friedrich M."/>
            <person name="Gordon C.M."/>
            <person name="Jindra M."/>
            <person name="Klingler M."/>
            <person name="Lan Q."/>
            <person name="Lattorff H.M."/>
            <person name="Laudet V."/>
            <person name="von Levetsow C."/>
            <person name="Liu Z."/>
            <person name="Lutz R."/>
            <person name="Lynch J.A."/>
            <person name="da Fonseca R.N."/>
            <person name="Posnien N."/>
            <person name="Reuter R."/>
            <person name="Roth S."/>
            <person name="Savard J."/>
            <person name="Schinko J.B."/>
            <person name="Schmitt C."/>
            <person name="Schoppmeier M."/>
            <person name="Schroder R."/>
            <person name="Shippy T.D."/>
            <person name="Simonnet F."/>
            <person name="Marques-Souza H."/>
            <person name="Tautz D."/>
            <person name="Tomoyasu Y."/>
            <person name="Trauner J."/>
            <person name="Van der Zee M."/>
            <person name="Vervoort M."/>
            <person name="Wittkopp N."/>
            <person name="Wimmer E.A."/>
            <person name="Yang X."/>
            <person name="Jones A.K."/>
            <person name="Sattelle D.B."/>
            <person name="Ebert P.R."/>
            <person name="Nelson D."/>
            <person name="Scott J.G."/>
            <person name="Beeman R.W."/>
            <person name="Muthukrishnan S."/>
            <person name="Kramer K.J."/>
            <person name="Arakane Y."/>
            <person name="Beeman R.W."/>
            <person name="Zhu Q."/>
            <person name="Hogenkamp D."/>
            <person name="Dixit R."/>
            <person name="Oppert B."/>
            <person name="Jiang H."/>
            <person name="Zou Z."/>
            <person name="Marshall J."/>
            <person name="Elpidina E."/>
            <person name="Vinokurov K."/>
            <person name="Oppert C."/>
            <person name="Zou Z."/>
            <person name="Evans J."/>
            <person name="Lu Z."/>
            <person name="Zhao P."/>
            <person name="Sumathipala N."/>
            <person name="Altincicek B."/>
            <person name="Vilcinskas A."/>
            <person name="Williams M."/>
            <person name="Hultmark D."/>
            <person name="Hetru C."/>
            <person name="Jiang H."/>
            <person name="Grimmelikhuijzen C.J."/>
            <person name="Hauser F."/>
            <person name="Cazzamali G."/>
            <person name="Williamson M."/>
            <person name="Park Y."/>
            <person name="Li B."/>
            <person name="Tanaka Y."/>
            <person name="Predel R."/>
            <person name="Neupert S."/>
            <person name="Schachtner J."/>
            <person name="Verleyen P."/>
            <person name="Raible F."/>
            <person name="Bork P."/>
            <person name="Friedrich M."/>
            <person name="Walden K.K."/>
            <person name="Robertson H.M."/>
            <person name="Angeli S."/>
            <person name="Foret S."/>
            <person name="Bucher G."/>
            <person name="Schuetz S."/>
            <person name="Maleszka R."/>
            <person name="Wimmer E.A."/>
            <person name="Beeman R.W."/>
            <person name="Lorenzen M."/>
            <person name="Tomoyasu Y."/>
            <person name="Miller S.C."/>
            <person name="Grossmann D."/>
            <person name="Bucher G."/>
        </authorList>
    </citation>
    <scope>NUCLEOTIDE SEQUENCE [LARGE SCALE GENOMIC DNA]</scope>
    <source>
        <strain evidence="11 12">Georgia GA2</strain>
    </source>
</reference>
<dbReference type="FunFam" id="1.20.1560.10:FF:000026">
    <property type="entry name" value="Multidrug resistance-associated protein lethal(2)03659"/>
    <property type="match status" value="1"/>
</dbReference>
<dbReference type="InterPro" id="IPR027417">
    <property type="entry name" value="P-loop_NTPase"/>
</dbReference>
<dbReference type="PhylomeDB" id="D6WJV9"/>
<evidence type="ECO:0000256" key="2">
    <source>
        <dbReference type="ARBA" id="ARBA00022448"/>
    </source>
</evidence>
<dbReference type="EMBL" id="KQ971342">
    <property type="protein sequence ID" value="EFA03658.1"/>
    <property type="molecule type" value="Genomic_DNA"/>
</dbReference>
<feature type="transmembrane region" description="Helical" evidence="8">
    <location>
        <begin position="677"/>
        <end position="699"/>
    </location>
</feature>
<dbReference type="OrthoDB" id="6707233at2759"/>
<feature type="transmembrane region" description="Helical" evidence="8">
    <location>
        <begin position="224"/>
        <end position="241"/>
    </location>
</feature>
<feature type="transmembrane region" description="Helical" evidence="8">
    <location>
        <begin position="305"/>
        <end position="329"/>
    </location>
</feature>
<dbReference type="InterPro" id="IPR011527">
    <property type="entry name" value="ABC1_TM_dom"/>
</dbReference>